<proteinExistence type="predicted"/>
<evidence type="ECO:0000313" key="1">
    <source>
        <dbReference type="EMBL" id="KAE9636144.1"/>
    </source>
</evidence>
<gene>
    <name evidence="1" type="ORF">GND95_03185</name>
</gene>
<evidence type="ECO:0000313" key="2">
    <source>
        <dbReference type="Proteomes" id="UP000483018"/>
    </source>
</evidence>
<name>A0A7C8HJ85_9FIRM</name>
<sequence>MPSSPKGLIVHSQHQIRSIRRVLIMLATYVYQLTQPILTNQTLFFNIKKMVKMWTRTFSSVTNNS</sequence>
<reference evidence="1 2" key="1">
    <citation type="submission" date="2019-12" db="EMBL/GenBank/DDBJ databases">
        <title>Defluviitalea raffinosedens, isolated from a biogas fermenter, genome sequencing and characterization.</title>
        <authorList>
            <person name="Rettenmaier R."/>
            <person name="Schneider M."/>
            <person name="Neuhaus K."/>
            <person name="Liebl W."/>
            <person name="Zverlov V."/>
        </authorList>
    </citation>
    <scope>NUCLEOTIDE SEQUENCE [LARGE SCALE GENOMIC DNA]</scope>
    <source>
        <strain evidence="1 2">249c-K6</strain>
    </source>
</reference>
<keyword evidence="2" id="KW-1185">Reference proteome</keyword>
<organism evidence="1 2">
    <name type="scientific">Defluviitalea raffinosedens</name>
    <dbReference type="NCBI Taxonomy" id="1450156"/>
    <lineage>
        <taxon>Bacteria</taxon>
        <taxon>Bacillati</taxon>
        <taxon>Bacillota</taxon>
        <taxon>Clostridia</taxon>
        <taxon>Lachnospirales</taxon>
        <taxon>Defluviitaleaceae</taxon>
        <taxon>Defluviitalea</taxon>
    </lineage>
</organism>
<dbReference type="AlphaFoldDB" id="A0A7C8HJ85"/>
<dbReference type="EMBL" id="WSLF01000002">
    <property type="protein sequence ID" value="KAE9636144.1"/>
    <property type="molecule type" value="Genomic_DNA"/>
</dbReference>
<accession>A0A7C8HJ85</accession>
<dbReference type="Proteomes" id="UP000483018">
    <property type="component" value="Unassembled WGS sequence"/>
</dbReference>
<comment type="caution">
    <text evidence="1">The sequence shown here is derived from an EMBL/GenBank/DDBJ whole genome shotgun (WGS) entry which is preliminary data.</text>
</comment>
<protein>
    <submittedName>
        <fullName evidence="1">Uncharacterized protein</fullName>
    </submittedName>
</protein>